<evidence type="ECO:0000313" key="3">
    <source>
        <dbReference type="Proteomes" id="UP000789901"/>
    </source>
</evidence>
<keyword evidence="3" id="KW-1185">Reference proteome</keyword>
<reference evidence="2 3" key="1">
    <citation type="submission" date="2021-06" db="EMBL/GenBank/DDBJ databases">
        <authorList>
            <person name="Kallberg Y."/>
            <person name="Tangrot J."/>
            <person name="Rosling A."/>
        </authorList>
    </citation>
    <scope>NUCLEOTIDE SEQUENCE [LARGE SCALE GENOMIC DNA]</scope>
    <source>
        <strain evidence="2 3">120-4 pot B 10/14</strain>
    </source>
</reference>
<gene>
    <name evidence="2" type="ORF">GMARGA_LOCUS21878</name>
</gene>
<feature type="compositionally biased region" description="Basic and acidic residues" evidence="1">
    <location>
        <begin position="15"/>
        <end position="32"/>
    </location>
</feature>
<evidence type="ECO:0000256" key="1">
    <source>
        <dbReference type="SAM" id="MobiDB-lite"/>
    </source>
</evidence>
<sequence length="122" mass="13831">MNTVDNISNNEFKINEDIDSDGDRNNEDSEVIKKKKHKKSVIHYNKRRKSEFTSLFNGESIAHYKHNVGLFNIFIGNTKLIASFRSFVEFSSNKDMSSPFILSPTSSINFENSGSEASRTGC</sequence>
<accession>A0ABN7VRB1</accession>
<name>A0ABN7VRB1_GIGMA</name>
<dbReference type="EMBL" id="CAJVQB010020614">
    <property type="protein sequence ID" value="CAG8794913.1"/>
    <property type="molecule type" value="Genomic_DNA"/>
</dbReference>
<organism evidence="2 3">
    <name type="scientific">Gigaspora margarita</name>
    <dbReference type="NCBI Taxonomy" id="4874"/>
    <lineage>
        <taxon>Eukaryota</taxon>
        <taxon>Fungi</taxon>
        <taxon>Fungi incertae sedis</taxon>
        <taxon>Mucoromycota</taxon>
        <taxon>Glomeromycotina</taxon>
        <taxon>Glomeromycetes</taxon>
        <taxon>Diversisporales</taxon>
        <taxon>Gigasporaceae</taxon>
        <taxon>Gigaspora</taxon>
    </lineage>
</organism>
<proteinExistence type="predicted"/>
<evidence type="ECO:0000313" key="2">
    <source>
        <dbReference type="EMBL" id="CAG8794913.1"/>
    </source>
</evidence>
<feature type="region of interest" description="Disordered" evidence="1">
    <location>
        <begin position="15"/>
        <end position="35"/>
    </location>
</feature>
<dbReference type="Proteomes" id="UP000789901">
    <property type="component" value="Unassembled WGS sequence"/>
</dbReference>
<protein>
    <submittedName>
        <fullName evidence="2">4564_t:CDS:1</fullName>
    </submittedName>
</protein>
<comment type="caution">
    <text evidence="2">The sequence shown here is derived from an EMBL/GenBank/DDBJ whole genome shotgun (WGS) entry which is preliminary data.</text>
</comment>